<dbReference type="EMBL" id="SNSC02000023">
    <property type="protein sequence ID" value="TID14296.1"/>
    <property type="molecule type" value="Genomic_DNA"/>
</dbReference>
<keyword evidence="2" id="KW-0732">Signal</keyword>
<feature type="compositionally biased region" description="Basic and acidic residues" evidence="1">
    <location>
        <begin position="112"/>
        <end position="122"/>
    </location>
</feature>
<gene>
    <name evidence="3" type="ORF">E6O75_ATG09375</name>
</gene>
<reference evidence="3 4" key="1">
    <citation type="submission" date="2019-04" db="EMBL/GenBank/DDBJ databases">
        <title>High contiguity whole genome sequence and gene annotation resource for two Venturia nashicola isolates.</title>
        <authorList>
            <person name="Prokchorchik M."/>
            <person name="Won K."/>
            <person name="Lee Y."/>
            <person name="Choi E.D."/>
            <person name="Segonzac C."/>
            <person name="Sohn K.H."/>
        </authorList>
    </citation>
    <scope>NUCLEOTIDE SEQUENCE [LARGE SCALE GENOMIC DNA]</scope>
    <source>
        <strain evidence="3 4">PRI2</strain>
    </source>
</reference>
<feature type="signal peptide" evidence="2">
    <location>
        <begin position="1"/>
        <end position="19"/>
    </location>
</feature>
<evidence type="ECO:0000313" key="3">
    <source>
        <dbReference type="EMBL" id="TID14296.1"/>
    </source>
</evidence>
<keyword evidence="4" id="KW-1185">Reference proteome</keyword>
<dbReference type="Proteomes" id="UP000298493">
    <property type="component" value="Unassembled WGS sequence"/>
</dbReference>
<evidence type="ECO:0000313" key="4">
    <source>
        <dbReference type="Proteomes" id="UP000298493"/>
    </source>
</evidence>
<feature type="compositionally biased region" description="Basic and acidic residues" evidence="1">
    <location>
        <begin position="91"/>
        <end position="101"/>
    </location>
</feature>
<proteinExistence type="predicted"/>
<comment type="caution">
    <text evidence="3">The sequence shown here is derived from an EMBL/GenBank/DDBJ whole genome shotgun (WGS) entry which is preliminary data.</text>
</comment>
<evidence type="ECO:0000256" key="2">
    <source>
        <dbReference type="SAM" id="SignalP"/>
    </source>
</evidence>
<feature type="region of interest" description="Disordered" evidence="1">
    <location>
        <begin position="68"/>
        <end position="139"/>
    </location>
</feature>
<sequence>MHVKTLAIVLYAGLAAAAARPQITSGPVRRAAGLDDSEMPARVRPRAPQASKVGDVWLIGRDDIEERDADVKKRHASPQNPKPSEIFQNWKRNEAIEERQPLPENSEPTRTIPERRADDLERRRARPQIGVPSGAGPGP</sequence>
<protein>
    <submittedName>
        <fullName evidence="3">Uncharacterized protein</fullName>
    </submittedName>
</protein>
<evidence type="ECO:0000256" key="1">
    <source>
        <dbReference type="SAM" id="MobiDB-lite"/>
    </source>
</evidence>
<accession>A0A4Z1P1Y2</accession>
<feature type="region of interest" description="Disordered" evidence="1">
    <location>
        <begin position="20"/>
        <end position="49"/>
    </location>
</feature>
<organism evidence="3 4">
    <name type="scientific">Venturia nashicola</name>
    <dbReference type="NCBI Taxonomy" id="86259"/>
    <lineage>
        <taxon>Eukaryota</taxon>
        <taxon>Fungi</taxon>
        <taxon>Dikarya</taxon>
        <taxon>Ascomycota</taxon>
        <taxon>Pezizomycotina</taxon>
        <taxon>Dothideomycetes</taxon>
        <taxon>Pleosporomycetidae</taxon>
        <taxon>Venturiales</taxon>
        <taxon>Venturiaceae</taxon>
        <taxon>Venturia</taxon>
    </lineage>
</organism>
<dbReference type="AlphaFoldDB" id="A0A4Z1P1Y2"/>
<name>A0A4Z1P1Y2_9PEZI</name>
<feature type="chain" id="PRO_5021448156" evidence="2">
    <location>
        <begin position="20"/>
        <end position="139"/>
    </location>
</feature>